<protein>
    <submittedName>
        <fullName evidence="1">Uncharacterized protein</fullName>
    </submittedName>
</protein>
<proteinExistence type="predicted"/>
<sequence length="51" mass="6199">MIKEQRWYAVKGTTAYIFDEPFMEKSKSVSIINVRDLAYYRNNFKLSKCWE</sequence>
<dbReference type="EMBL" id="OK330455">
    <property type="protein sequence ID" value="UDF60314.1"/>
    <property type="molecule type" value="Genomic_DNA"/>
</dbReference>
<evidence type="ECO:0000313" key="1">
    <source>
        <dbReference type="EMBL" id="UDF60314.1"/>
    </source>
</evidence>
<reference evidence="1 2" key="1">
    <citation type="journal article" date="2021" name="Microbiol. Resour. Announc.">
        <title>Complete Genome Sequences of Bacteriophages Kaya, Guyu, Kopi, and TehO, Which Target Clinical Strains of Pseudomonas aeruginosa.</title>
        <authorList>
            <person name="Loh B."/>
            <person name="Wang X."/>
            <person name="Hua X."/>
            <person name="Luo J."/>
            <person name="Wen T."/>
            <person name="Zhang L."/>
            <person name="Ma L."/>
            <person name="Manohar P."/>
            <person name="Nachimuthu R."/>
            <person name="Grainge I."/>
            <person name="Yu Y."/>
            <person name="Leptihn S."/>
        </authorList>
    </citation>
    <scope>NUCLEOTIDE SEQUENCE [LARGE SCALE GENOMIC DNA]</scope>
</reference>
<keyword evidence="2" id="KW-1185">Reference proteome</keyword>
<name>A0AAE8Y3W4_9CAUD</name>
<organism evidence="1 2">
    <name type="scientific">Pseudomonas phage Kopi</name>
    <dbReference type="NCBI Taxonomy" id="2880993"/>
    <lineage>
        <taxon>Viruses</taxon>
        <taxon>Duplodnaviria</taxon>
        <taxon>Heunggongvirae</taxon>
        <taxon>Uroviricota</taxon>
        <taxon>Caudoviricetes</taxon>
        <taxon>Jondennisvirinae</taxon>
        <taxon>Septimatrevirus</taxon>
        <taxon>Septimatrevirus kopi</taxon>
    </lineage>
</organism>
<accession>A0AAE8Y3W4</accession>
<gene>
    <name evidence="1" type="ORF">Kopi_042</name>
</gene>
<dbReference type="Proteomes" id="UP000828612">
    <property type="component" value="Segment"/>
</dbReference>
<evidence type="ECO:0000313" key="2">
    <source>
        <dbReference type="Proteomes" id="UP000828612"/>
    </source>
</evidence>